<dbReference type="AlphaFoldDB" id="A0A0F5JQP0"/>
<dbReference type="Proteomes" id="UP000033047">
    <property type="component" value="Unassembled WGS sequence"/>
</dbReference>
<dbReference type="PATRIC" id="fig|927665.4.peg.9"/>
<accession>A0A0F5JQP0</accession>
<sequence length="212" mass="24791">METTQDPIDRLSQSMMDHSICRRAILIYTLLTGYSLFDSIQTKKNYTKCNITYKDAEFISDRFGEITGIDIAPEKFLHDKNQLADELLDDYQEYQSLLANYDENTRSMVIAFYQFLFYYRKLPHEVILALEIALSAFLKYVSGNINKKELKKQIINFDILNQKTIKVDSMYVRHNFVCMEKDFNDICLKKANRILKQAGKAPLSKYTIDVSI</sequence>
<dbReference type="EMBL" id="AQHV01000001">
    <property type="protein sequence ID" value="KKB59742.1"/>
    <property type="molecule type" value="Genomic_DNA"/>
</dbReference>
<comment type="caution">
    <text evidence="1">The sequence shown here is derived from an EMBL/GenBank/DDBJ whole genome shotgun (WGS) entry which is preliminary data.</text>
</comment>
<dbReference type="HOGENOM" id="CLU_1298763_0_0_10"/>
<gene>
    <name evidence="1" type="ORF">HMPREF1535_00014</name>
</gene>
<name>A0A0F5JQP0_9BACT</name>
<proteinExistence type="predicted"/>
<dbReference type="STRING" id="927665.HMPREF1535_00014"/>
<evidence type="ECO:0000313" key="2">
    <source>
        <dbReference type="Proteomes" id="UP000033047"/>
    </source>
</evidence>
<dbReference type="RefSeq" id="WP_046144953.1">
    <property type="nucleotide sequence ID" value="NZ_KQ033912.1"/>
</dbReference>
<reference evidence="1 2" key="1">
    <citation type="submission" date="2013-04" db="EMBL/GenBank/DDBJ databases">
        <title>The Genome Sequence of Parabacteroides goldsteinii DSM 19448.</title>
        <authorList>
            <consortium name="The Broad Institute Genomics Platform"/>
            <person name="Earl A."/>
            <person name="Ward D."/>
            <person name="Feldgarden M."/>
            <person name="Gevers D."/>
            <person name="Martens E."/>
            <person name="Sakamoto M."/>
            <person name="Benno Y."/>
            <person name="Song Y."/>
            <person name="Liu C."/>
            <person name="Lee J."/>
            <person name="Bolanos M."/>
            <person name="Vaisanen M.L."/>
            <person name="Finegold S.M."/>
            <person name="Walker B."/>
            <person name="Young S."/>
            <person name="Zeng Q."/>
            <person name="Gargeya S."/>
            <person name="Fitzgerald M."/>
            <person name="Haas B."/>
            <person name="Abouelleil A."/>
            <person name="Allen A.W."/>
            <person name="Alvarado L."/>
            <person name="Arachchi H.M."/>
            <person name="Berlin A.M."/>
            <person name="Chapman S.B."/>
            <person name="Gainer-Dewar J."/>
            <person name="Goldberg J."/>
            <person name="Griggs A."/>
            <person name="Gujja S."/>
            <person name="Hansen M."/>
            <person name="Howarth C."/>
            <person name="Imamovic A."/>
            <person name="Ireland A."/>
            <person name="Larimer J."/>
            <person name="McCowan C."/>
            <person name="Murphy C."/>
            <person name="Pearson M."/>
            <person name="Poon T.W."/>
            <person name="Priest M."/>
            <person name="Roberts A."/>
            <person name="Saif S."/>
            <person name="Shea T."/>
            <person name="Sisk P."/>
            <person name="Sykes S."/>
            <person name="Wortman J."/>
            <person name="Nusbaum C."/>
            <person name="Birren B."/>
        </authorList>
    </citation>
    <scope>NUCLEOTIDE SEQUENCE [LARGE SCALE GENOMIC DNA]</scope>
    <source>
        <strain evidence="1 2">DSM 19448</strain>
    </source>
</reference>
<evidence type="ECO:0000313" key="1">
    <source>
        <dbReference type="EMBL" id="KKB59742.1"/>
    </source>
</evidence>
<organism evidence="1 2">
    <name type="scientific">Parabacteroides goldsteinii DSM 19448 = WAL 12034</name>
    <dbReference type="NCBI Taxonomy" id="927665"/>
    <lineage>
        <taxon>Bacteria</taxon>
        <taxon>Pseudomonadati</taxon>
        <taxon>Bacteroidota</taxon>
        <taxon>Bacteroidia</taxon>
        <taxon>Bacteroidales</taxon>
        <taxon>Tannerellaceae</taxon>
        <taxon>Parabacteroides</taxon>
    </lineage>
</organism>
<protein>
    <submittedName>
        <fullName evidence="1">Uncharacterized protein</fullName>
    </submittedName>
</protein>